<evidence type="ECO:0000256" key="1">
    <source>
        <dbReference type="SAM" id="MobiDB-lite"/>
    </source>
</evidence>
<proteinExistence type="predicted"/>
<protein>
    <submittedName>
        <fullName evidence="2">Uncharacterized protein</fullName>
    </submittedName>
</protein>
<name>A0A658QY54_9BURK</name>
<dbReference type="AlphaFoldDB" id="A0A658QY54"/>
<accession>A0A658QY54</accession>
<dbReference type="RefSeq" id="WP_040048575.1">
    <property type="nucleotide sequence ID" value="NZ_FCNV02000005.1"/>
</dbReference>
<reference evidence="2 3" key="1">
    <citation type="submission" date="2016-01" db="EMBL/GenBank/DDBJ databases">
        <authorList>
            <person name="Peeters C."/>
        </authorList>
    </citation>
    <scope>NUCLEOTIDE SEQUENCE [LARGE SCALE GENOMIC DNA]</scope>
    <source>
        <strain evidence="2">LMG 29315</strain>
    </source>
</reference>
<evidence type="ECO:0000313" key="2">
    <source>
        <dbReference type="EMBL" id="SAL32507.1"/>
    </source>
</evidence>
<gene>
    <name evidence="2" type="ORF">AWB72_02920</name>
</gene>
<evidence type="ECO:0000313" key="3">
    <source>
        <dbReference type="Proteomes" id="UP000198263"/>
    </source>
</evidence>
<dbReference type="EMBL" id="FCNV02000005">
    <property type="protein sequence ID" value="SAL32507.1"/>
    <property type="molecule type" value="Genomic_DNA"/>
</dbReference>
<dbReference type="Proteomes" id="UP000198263">
    <property type="component" value="Unassembled WGS sequence"/>
</dbReference>
<organism evidence="2 3">
    <name type="scientific">Caballeronia concitans</name>
    <dbReference type="NCBI Taxonomy" id="1777133"/>
    <lineage>
        <taxon>Bacteria</taxon>
        <taxon>Pseudomonadati</taxon>
        <taxon>Pseudomonadota</taxon>
        <taxon>Betaproteobacteria</taxon>
        <taxon>Burkholderiales</taxon>
        <taxon>Burkholderiaceae</taxon>
        <taxon>Caballeronia</taxon>
    </lineage>
</organism>
<keyword evidence="3" id="KW-1185">Reference proteome</keyword>
<comment type="caution">
    <text evidence="2">The sequence shown here is derived from an EMBL/GenBank/DDBJ whole genome shotgun (WGS) entry which is preliminary data.</text>
</comment>
<sequence length="136" mass="14994">MKNEGNPKQENNADTTRAPDDAAALARPFRLFAVEQRVLAQNVDGKVIDIGAMDSSGGQFCARLDVDDIAVEPKRSPELALKALVDKLTFDYLDGLFTSEGEAEVAGRLQDFPSVEFELDETLPRDMVDRTPPHIF</sequence>
<feature type="region of interest" description="Disordered" evidence="1">
    <location>
        <begin position="1"/>
        <end position="20"/>
    </location>
</feature>